<evidence type="ECO:0000256" key="1">
    <source>
        <dbReference type="PIRSR" id="PIRSR611757-1"/>
    </source>
</evidence>
<dbReference type="GO" id="GO:0008933">
    <property type="term" value="F:peptidoglycan lytic transglycosylase activity"/>
    <property type="evidence" value="ECO:0007669"/>
    <property type="project" value="TreeGrafter"/>
</dbReference>
<dbReference type="GO" id="GO:0009253">
    <property type="term" value="P:peptidoglycan catabolic process"/>
    <property type="evidence" value="ECO:0007669"/>
    <property type="project" value="TreeGrafter"/>
</dbReference>
<feature type="signal peptide" evidence="2">
    <location>
        <begin position="1"/>
        <end position="17"/>
    </location>
</feature>
<evidence type="ECO:0000313" key="4">
    <source>
        <dbReference type="EMBL" id="ATX77762.1"/>
    </source>
</evidence>
<dbReference type="AlphaFoldDB" id="A0A2K8KT16"/>
<proteinExistence type="predicted"/>
<feature type="domain" description="Transglycosylase SLT" evidence="3">
    <location>
        <begin position="32"/>
        <end position="314"/>
    </location>
</feature>
<dbReference type="KEGG" id="rfo:REIFOR_02638"/>
<dbReference type="SUPFAM" id="SSF53955">
    <property type="entry name" value="Lysozyme-like"/>
    <property type="match status" value="1"/>
</dbReference>
<reference evidence="4 5" key="1">
    <citation type="journal article" date="2017" name="Environ. Microbiol.">
        <title>Genomic and physiological analyses of 'Reinekea forsetii' reveal a versatile opportunistic lifestyle during spring algae blooms.</title>
        <authorList>
            <person name="Avci B."/>
            <person name="Hahnke R.L."/>
            <person name="Chafee M."/>
            <person name="Fischer T."/>
            <person name="Gruber-Vodicka H."/>
            <person name="Tegetmeyer H.E."/>
            <person name="Harder J."/>
            <person name="Fuchs B.M."/>
            <person name="Amann R.I."/>
            <person name="Teeling H."/>
        </authorList>
    </citation>
    <scope>NUCLEOTIDE SEQUENCE [LARGE SCALE GENOMIC DNA]</scope>
    <source>
        <strain evidence="4 5">Hel1_31_D35</strain>
    </source>
</reference>
<keyword evidence="4" id="KW-0326">Glycosidase</keyword>
<dbReference type="OrthoDB" id="9772911at2"/>
<evidence type="ECO:0000256" key="2">
    <source>
        <dbReference type="SAM" id="SignalP"/>
    </source>
</evidence>
<name>A0A2K8KT16_9GAMM</name>
<dbReference type="GO" id="GO:0016798">
    <property type="term" value="F:hydrolase activity, acting on glycosyl bonds"/>
    <property type="evidence" value="ECO:0007669"/>
    <property type="project" value="UniProtKB-KW"/>
</dbReference>
<dbReference type="Gene3D" id="1.10.530.10">
    <property type="match status" value="1"/>
</dbReference>
<dbReference type="Pfam" id="PF13406">
    <property type="entry name" value="SLT_2"/>
    <property type="match status" value="1"/>
</dbReference>
<dbReference type="Proteomes" id="UP000229757">
    <property type="component" value="Chromosome"/>
</dbReference>
<organism evidence="4 5">
    <name type="scientific">Reinekea forsetii</name>
    <dbReference type="NCBI Taxonomy" id="1336806"/>
    <lineage>
        <taxon>Bacteria</taxon>
        <taxon>Pseudomonadati</taxon>
        <taxon>Pseudomonadota</taxon>
        <taxon>Gammaproteobacteria</taxon>
        <taxon>Oceanospirillales</taxon>
        <taxon>Saccharospirillaceae</taxon>
        <taxon>Reinekea</taxon>
    </lineage>
</organism>
<feature type="chain" id="PRO_5014985347" evidence="2">
    <location>
        <begin position="18"/>
        <end position="319"/>
    </location>
</feature>
<dbReference type="InterPro" id="IPR031304">
    <property type="entry name" value="SLT_2"/>
</dbReference>
<keyword evidence="5" id="KW-1185">Reference proteome</keyword>
<keyword evidence="4" id="KW-0378">Hydrolase</keyword>
<dbReference type="InterPro" id="IPR011757">
    <property type="entry name" value="Lytic_transglycosylase_MltB"/>
</dbReference>
<dbReference type="EC" id="3.2.1.-" evidence="4"/>
<dbReference type="PANTHER" id="PTHR30163:SF9">
    <property type="entry name" value="MEMBRANE-BOUND LYTIC MUREIN TRANSGLYCOSYLASE B"/>
    <property type="match status" value="1"/>
</dbReference>
<dbReference type="PANTHER" id="PTHR30163">
    <property type="entry name" value="MEMBRANE-BOUND LYTIC MUREIN TRANSGLYCOSYLASE B"/>
    <property type="match status" value="1"/>
</dbReference>
<dbReference type="Gene3D" id="1.10.8.350">
    <property type="entry name" value="Bacterial muramidase"/>
    <property type="match status" value="1"/>
</dbReference>
<dbReference type="EMBL" id="CP011797">
    <property type="protein sequence ID" value="ATX77762.1"/>
    <property type="molecule type" value="Genomic_DNA"/>
</dbReference>
<accession>A0A2K8KT16</accession>
<dbReference type="InterPro" id="IPR023346">
    <property type="entry name" value="Lysozyme-like_dom_sf"/>
</dbReference>
<keyword evidence="2" id="KW-0732">Signal</keyword>
<protein>
    <submittedName>
        <fullName evidence="4">Membrane-bound lytic murein transglycosylase B family</fullName>
        <ecNumber evidence="4">3.2.1.-</ecNumber>
    </submittedName>
</protein>
<evidence type="ECO:0000259" key="3">
    <source>
        <dbReference type="Pfam" id="PF13406"/>
    </source>
</evidence>
<dbReference type="NCBIfam" id="TIGR02282">
    <property type="entry name" value="MltB"/>
    <property type="match status" value="1"/>
</dbReference>
<dbReference type="InterPro" id="IPR043426">
    <property type="entry name" value="MltB-like"/>
</dbReference>
<dbReference type="RefSeq" id="WP_100257994.1">
    <property type="nucleotide sequence ID" value="NZ_CP011797.1"/>
</dbReference>
<dbReference type="CDD" id="cd13399">
    <property type="entry name" value="Slt35-like"/>
    <property type="match status" value="1"/>
</dbReference>
<evidence type="ECO:0000313" key="5">
    <source>
        <dbReference type="Proteomes" id="UP000229757"/>
    </source>
</evidence>
<feature type="active site" evidence="1">
    <location>
        <position position="119"/>
    </location>
</feature>
<gene>
    <name evidence="4" type="ORF">REIFOR_02638</name>
</gene>
<sequence>MRFAWTVFLFVSCSLSAQDFTEFPRTQAVVEILVTEHGFDRAQVENWMISGSYREAPSRNLAAPAETTKKYAQYKPMFLGKDTIRKGQKFALEYSELLASAEAEYGVPVSIIVAIIGIESRYGQSSGRHGTFNSLGSLAVTEGRRADYFQREWIRFLVIAREQGLDPLKVKGSYAGATGYPQFMPTSYQAYAVDHDKDGDIDIWSDPYDAIGSVANYLNENGWRTGATIVSSATVTDPNSAVKVNSFDRSRTLAEVEQLGWFSAIRESGEAQVFPIRLDAEEGTQYWLGYRNFWVISRYNRAIAYSMAVFQLAEALEQK</sequence>